<dbReference type="SMART" id="SM00267">
    <property type="entry name" value="GGDEF"/>
    <property type="match status" value="1"/>
</dbReference>
<evidence type="ECO:0000259" key="2">
    <source>
        <dbReference type="PROSITE" id="PS50887"/>
    </source>
</evidence>
<dbReference type="SMART" id="SM00052">
    <property type="entry name" value="EAL"/>
    <property type="match status" value="1"/>
</dbReference>
<comment type="caution">
    <text evidence="3">The sequence shown here is derived from an EMBL/GenBank/DDBJ whole genome shotgun (WGS) entry which is preliminary data.</text>
</comment>
<dbReference type="InterPro" id="IPR001633">
    <property type="entry name" value="EAL_dom"/>
</dbReference>
<dbReference type="PROSITE" id="PS50883">
    <property type="entry name" value="EAL"/>
    <property type="match status" value="1"/>
</dbReference>
<dbReference type="InterPro" id="IPR029787">
    <property type="entry name" value="Nucleotide_cyclase"/>
</dbReference>
<feature type="domain" description="GGDEF" evidence="2">
    <location>
        <begin position="194"/>
        <end position="326"/>
    </location>
</feature>
<dbReference type="SUPFAM" id="SSF55785">
    <property type="entry name" value="PYP-like sensor domain (PAS domain)"/>
    <property type="match status" value="1"/>
</dbReference>
<dbReference type="PANTHER" id="PTHR44757">
    <property type="entry name" value="DIGUANYLATE CYCLASE DGCP"/>
    <property type="match status" value="1"/>
</dbReference>
<dbReference type="Proteomes" id="UP000286482">
    <property type="component" value="Unassembled WGS sequence"/>
</dbReference>
<evidence type="ECO:0000313" key="4">
    <source>
        <dbReference type="Proteomes" id="UP000286482"/>
    </source>
</evidence>
<dbReference type="CDD" id="cd01948">
    <property type="entry name" value="EAL"/>
    <property type="match status" value="1"/>
</dbReference>
<dbReference type="Gene3D" id="3.20.20.450">
    <property type="entry name" value="EAL domain"/>
    <property type="match status" value="1"/>
</dbReference>
<keyword evidence="4" id="KW-1185">Reference proteome</keyword>
<dbReference type="NCBIfam" id="TIGR00254">
    <property type="entry name" value="GGDEF"/>
    <property type="match status" value="1"/>
</dbReference>
<dbReference type="AlphaFoldDB" id="A0A420E756"/>
<dbReference type="PROSITE" id="PS50887">
    <property type="entry name" value="GGDEF"/>
    <property type="match status" value="1"/>
</dbReference>
<dbReference type="InterPro" id="IPR035965">
    <property type="entry name" value="PAS-like_dom_sf"/>
</dbReference>
<dbReference type="PANTHER" id="PTHR44757:SF4">
    <property type="entry name" value="DIGUANYLATE CYCLASE DGCE-RELATED"/>
    <property type="match status" value="1"/>
</dbReference>
<dbReference type="Gene3D" id="3.30.70.270">
    <property type="match status" value="1"/>
</dbReference>
<evidence type="ECO:0000259" key="1">
    <source>
        <dbReference type="PROSITE" id="PS50883"/>
    </source>
</evidence>
<dbReference type="SUPFAM" id="SSF55073">
    <property type="entry name" value="Nucleotide cyclase"/>
    <property type="match status" value="1"/>
</dbReference>
<dbReference type="InterPro" id="IPR035919">
    <property type="entry name" value="EAL_sf"/>
</dbReference>
<reference evidence="3 4" key="1">
    <citation type="submission" date="2018-09" db="EMBL/GenBank/DDBJ databases">
        <authorList>
            <person name="Wang Z."/>
        </authorList>
    </citation>
    <scope>NUCLEOTIDE SEQUENCE [LARGE SCALE GENOMIC DNA]</scope>
    <source>
        <strain evidence="3 4">ALS 81</strain>
    </source>
</reference>
<gene>
    <name evidence="3" type="ORF">DBZ36_18490</name>
</gene>
<dbReference type="Pfam" id="PF00990">
    <property type="entry name" value="GGDEF"/>
    <property type="match status" value="1"/>
</dbReference>
<feature type="domain" description="EAL" evidence="1">
    <location>
        <begin position="337"/>
        <end position="581"/>
    </location>
</feature>
<protein>
    <submittedName>
        <fullName evidence="3">EAL domain-containing protein</fullName>
    </submittedName>
</protein>
<dbReference type="EMBL" id="RAQO01000010">
    <property type="protein sequence ID" value="RKF13774.1"/>
    <property type="molecule type" value="Genomic_DNA"/>
</dbReference>
<dbReference type="Pfam" id="PF00563">
    <property type="entry name" value="EAL"/>
    <property type="match status" value="1"/>
</dbReference>
<dbReference type="InterPro" id="IPR043128">
    <property type="entry name" value="Rev_trsase/Diguanyl_cyclase"/>
</dbReference>
<dbReference type="InterPro" id="IPR000160">
    <property type="entry name" value="GGDEF_dom"/>
</dbReference>
<dbReference type="Gene3D" id="3.30.450.20">
    <property type="entry name" value="PAS domain"/>
    <property type="match status" value="1"/>
</dbReference>
<proteinExistence type="predicted"/>
<accession>A0A420E756</accession>
<organism evidence="3 4">
    <name type="scientific">Alginatibacterium sediminis</name>
    <dbReference type="NCBI Taxonomy" id="2164068"/>
    <lineage>
        <taxon>Bacteria</taxon>
        <taxon>Pseudomonadati</taxon>
        <taxon>Pseudomonadota</taxon>
        <taxon>Gammaproteobacteria</taxon>
        <taxon>Alteromonadales</taxon>
        <taxon>Alteromonadaceae</taxon>
        <taxon>Alginatibacterium</taxon>
    </lineage>
</organism>
<dbReference type="OrthoDB" id="9816034at2"/>
<sequence length="581" mass="65341">MVRLVTAAFVISLLIIVLLIEVIRRGNKNRTILEENEARYRDLAHAGANIFWEMDPNNRFSYMSGDSSLFYGTEISNILGKTLDQLCKRNPRIDFEWGKYESALAAQKPLNNFILKVRLPTKDINIFVINGKAIFDKLGAFQGYRGISKNITHEHLLSQKLAYQANYDELTGLINRYSFNSRLKAHVEQDSRSGSCYICFLDLDRFKLVNDTAGHLVGDAMLAEIAQLIEKTIGEHGVLGRLGGDEFGLIILDQSQAQAQSLCEEIIEEINAYRFHWNQRLFNVGISIGMVPVTGELSVTELLSKADLCCYRAKDLGRGRVYIANLDSDDLYDEQLQMGYIANVAQAIEQNQFYLVKQLIKSSDSMHKNQSHYEMLIRYRDEQGKIIAPGLFIPAAEKHSVITLIDQWVLSTVLNRYDDFFPQGNTQVSINLSGMSLSNENFVSEVKRLLTQSTVSPELICFEITETAAISQLGKAQEFISEMKSLGIKFAIDDFGSGASSFGYLKNLPVDYLKIDGSLIRNIVSDSSDRAIVEAIHSIAKMMSMKTVAEFVENDDIIKVLQEIGVDYLQGYGIEKPQACE</sequence>
<name>A0A420E756_9ALTE</name>
<dbReference type="CDD" id="cd01949">
    <property type="entry name" value="GGDEF"/>
    <property type="match status" value="1"/>
</dbReference>
<dbReference type="InterPro" id="IPR052155">
    <property type="entry name" value="Biofilm_reg_signaling"/>
</dbReference>
<dbReference type="SUPFAM" id="SSF141868">
    <property type="entry name" value="EAL domain-like"/>
    <property type="match status" value="1"/>
</dbReference>
<evidence type="ECO:0000313" key="3">
    <source>
        <dbReference type="EMBL" id="RKF13774.1"/>
    </source>
</evidence>